<name>A0ACC0TRW2_9AGAM</name>
<sequence>MGSPYRLAWVQRLVDLICTYTYVHTTIVNGSHHPICPIWDDRDYVTLGITDPHGSPKHSLDFFGSLIGNEREFSSNQNINHFPASPFPINEDVHGPAIDLAICKTANDTSAVLALVRASNLSLCHEISDKLKDFLQRTWACELACSVHLALVKTVIDEHVLLITKDSGAGGQGSEQMCLCNSNILYRRGDSPENGRESAMQRQSSARTWPWMLLESDYVIAKLKVDLHLGFLSLVTFNQASQAEHAIFEALTIAEDAMTTHARRLVVHGESVHHSLHLLESIALDISSLLATELASVNQEKEEIKCRVSTIFGMQRGSLHTLKGRLADLRCINNFWGEARDFLSLTIHVFNGIRSDLVALNEYQMGHRAVRLHVPPEEQMSKFSACEFLDLEAILLLEDEEEEYESEGEVDDFGNSPHSFFAVVATYPIGYLMDEPVSDDDMDNAPPPRLPSVEVQDCHEPFSREGP</sequence>
<gene>
    <name evidence="1" type="ORF">F5148DRAFT_1154377</name>
</gene>
<accession>A0ACC0TRW2</accession>
<comment type="caution">
    <text evidence="1">The sequence shown here is derived from an EMBL/GenBank/DDBJ whole genome shotgun (WGS) entry which is preliminary data.</text>
</comment>
<dbReference type="EMBL" id="JAGFNK010000902">
    <property type="protein sequence ID" value="KAI9437391.1"/>
    <property type="molecule type" value="Genomic_DNA"/>
</dbReference>
<evidence type="ECO:0000313" key="2">
    <source>
        <dbReference type="Proteomes" id="UP001207468"/>
    </source>
</evidence>
<dbReference type="Proteomes" id="UP001207468">
    <property type="component" value="Unassembled WGS sequence"/>
</dbReference>
<organism evidence="1 2">
    <name type="scientific">Russula earlei</name>
    <dbReference type="NCBI Taxonomy" id="71964"/>
    <lineage>
        <taxon>Eukaryota</taxon>
        <taxon>Fungi</taxon>
        <taxon>Dikarya</taxon>
        <taxon>Basidiomycota</taxon>
        <taxon>Agaricomycotina</taxon>
        <taxon>Agaricomycetes</taxon>
        <taxon>Russulales</taxon>
        <taxon>Russulaceae</taxon>
        <taxon>Russula</taxon>
    </lineage>
</organism>
<protein>
    <submittedName>
        <fullName evidence="1">Uncharacterized protein</fullName>
    </submittedName>
</protein>
<reference evidence="1" key="1">
    <citation type="submission" date="2021-03" db="EMBL/GenBank/DDBJ databases">
        <title>Evolutionary priming and transition to the ectomycorrhizal habit in an iconic lineage of mushroom-forming fungi: is preadaptation a requirement?</title>
        <authorList>
            <consortium name="DOE Joint Genome Institute"/>
            <person name="Looney B.P."/>
            <person name="Miyauchi S."/>
            <person name="Morin E."/>
            <person name="Drula E."/>
            <person name="Courty P.E."/>
            <person name="Chicoki N."/>
            <person name="Fauchery L."/>
            <person name="Kohler A."/>
            <person name="Kuo A."/>
            <person name="LaButti K."/>
            <person name="Pangilinan J."/>
            <person name="Lipzen A."/>
            <person name="Riley R."/>
            <person name="Andreopoulos W."/>
            <person name="He G."/>
            <person name="Johnson J."/>
            <person name="Barry K.W."/>
            <person name="Grigoriev I.V."/>
            <person name="Nagy L."/>
            <person name="Hibbett D."/>
            <person name="Henrissat B."/>
            <person name="Matheny P.B."/>
            <person name="Labbe J."/>
            <person name="Martin A.F."/>
        </authorList>
    </citation>
    <scope>NUCLEOTIDE SEQUENCE</scope>
    <source>
        <strain evidence="1">BPL698</strain>
    </source>
</reference>
<evidence type="ECO:0000313" key="1">
    <source>
        <dbReference type="EMBL" id="KAI9437391.1"/>
    </source>
</evidence>
<keyword evidence="2" id="KW-1185">Reference proteome</keyword>
<proteinExistence type="predicted"/>